<comment type="caution">
    <text evidence="2">The sequence shown here is derived from an EMBL/GenBank/DDBJ whole genome shotgun (WGS) entry which is preliminary data.</text>
</comment>
<evidence type="ECO:0000313" key="3">
    <source>
        <dbReference type="Proteomes" id="UP000198287"/>
    </source>
</evidence>
<sequence length="188" mass="21541">MSTTRRETKRLFISEMLLIATYFWCCYSLGLGRAQINSDQFHEEYPLKIQALELRLDAVVKDFQSSTYQCAELGKEILDVVAELKKQVSTFHNSISNVLGDGDESPKELFCQSKGNPSRGLVSWMSYKFGPALQIIGLVATIYFLSQLLGALKKSHLPKIEEKWNTFMRKVTFNASFDYMVDVYQPNR</sequence>
<dbReference type="AlphaFoldDB" id="A0A226EHZ2"/>
<accession>A0A226EHZ2</accession>
<feature type="transmembrane region" description="Helical" evidence="1">
    <location>
        <begin position="12"/>
        <end position="30"/>
    </location>
</feature>
<feature type="transmembrane region" description="Helical" evidence="1">
    <location>
        <begin position="132"/>
        <end position="152"/>
    </location>
</feature>
<name>A0A226EHZ2_FOLCA</name>
<keyword evidence="1" id="KW-0812">Transmembrane</keyword>
<reference evidence="2 3" key="1">
    <citation type="submission" date="2015-12" db="EMBL/GenBank/DDBJ databases">
        <title>The genome of Folsomia candida.</title>
        <authorList>
            <person name="Faddeeva A."/>
            <person name="Derks M.F."/>
            <person name="Anvar Y."/>
            <person name="Smit S."/>
            <person name="Van Straalen N."/>
            <person name="Roelofs D."/>
        </authorList>
    </citation>
    <scope>NUCLEOTIDE SEQUENCE [LARGE SCALE GENOMIC DNA]</scope>
    <source>
        <strain evidence="2 3">VU population</strain>
        <tissue evidence="2">Whole body</tissue>
    </source>
</reference>
<keyword evidence="1" id="KW-0472">Membrane</keyword>
<evidence type="ECO:0000256" key="1">
    <source>
        <dbReference type="SAM" id="Phobius"/>
    </source>
</evidence>
<dbReference type="Proteomes" id="UP000198287">
    <property type="component" value="Unassembled WGS sequence"/>
</dbReference>
<keyword evidence="1" id="KW-1133">Transmembrane helix</keyword>
<proteinExistence type="predicted"/>
<gene>
    <name evidence="2" type="ORF">Fcan01_07497</name>
</gene>
<dbReference type="EMBL" id="LNIX01000003">
    <property type="protein sequence ID" value="OXA56664.1"/>
    <property type="molecule type" value="Genomic_DNA"/>
</dbReference>
<evidence type="ECO:0000313" key="2">
    <source>
        <dbReference type="EMBL" id="OXA56664.1"/>
    </source>
</evidence>
<organism evidence="2 3">
    <name type="scientific">Folsomia candida</name>
    <name type="common">Springtail</name>
    <dbReference type="NCBI Taxonomy" id="158441"/>
    <lineage>
        <taxon>Eukaryota</taxon>
        <taxon>Metazoa</taxon>
        <taxon>Ecdysozoa</taxon>
        <taxon>Arthropoda</taxon>
        <taxon>Hexapoda</taxon>
        <taxon>Collembola</taxon>
        <taxon>Entomobryomorpha</taxon>
        <taxon>Isotomoidea</taxon>
        <taxon>Isotomidae</taxon>
        <taxon>Proisotominae</taxon>
        <taxon>Folsomia</taxon>
    </lineage>
</organism>
<protein>
    <submittedName>
        <fullName evidence="2">Uncharacterized protein</fullName>
    </submittedName>
</protein>
<keyword evidence="3" id="KW-1185">Reference proteome</keyword>